<dbReference type="AlphaFoldDB" id="A0A931G519"/>
<evidence type="ECO:0000256" key="8">
    <source>
        <dbReference type="HAMAP-Rule" id="MF_00692"/>
    </source>
</evidence>
<keyword evidence="5 8" id="KW-0547">Nucleotide-binding</keyword>
<feature type="binding site" evidence="8">
    <location>
        <position position="175"/>
    </location>
    <ligand>
        <name>ATP</name>
        <dbReference type="ChEBI" id="CHEBI:30616"/>
    </ligand>
</feature>
<comment type="catalytic activity">
    <reaction evidence="8">
        <text>L-tyrosyl-[protein] + ATP = O-(5'-adenylyl)-L-tyrosyl-[protein] + diphosphate</text>
        <dbReference type="Rhea" id="RHEA:54288"/>
        <dbReference type="Rhea" id="RHEA-COMP:10136"/>
        <dbReference type="Rhea" id="RHEA-COMP:13846"/>
        <dbReference type="ChEBI" id="CHEBI:30616"/>
        <dbReference type="ChEBI" id="CHEBI:33019"/>
        <dbReference type="ChEBI" id="CHEBI:46858"/>
        <dbReference type="ChEBI" id="CHEBI:83624"/>
        <dbReference type="EC" id="2.7.7.108"/>
    </reaction>
</comment>
<feature type="binding site" evidence="8">
    <location>
        <position position="152"/>
    </location>
    <ligand>
        <name>ATP</name>
        <dbReference type="ChEBI" id="CHEBI:30616"/>
    </ligand>
</feature>
<keyword evidence="7 8" id="KW-0460">Magnesium</keyword>
<dbReference type="Pfam" id="PF02696">
    <property type="entry name" value="SelO"/>
    <property type="match status" value="1"/>
</dbReference>
<keyword evidence="2 8" id="KW-0808">Transferase</keyword>
<comment type="similarity">
    <text evidence="1 8">Belongs to the SELO family.</text>
</comment>
<feature type="binding site" evidence="8">
    <location>
        <position position="320"/>
    </location>
    <ligand>
        <name>Mg(2+)</name>
        <dbReference type="ChEBI" id="CHEBI:18420"/>
    </ligand>
</feature>
<proteinExistence type="inferred from homology"/>
<dbReference type="Proteomes" id="UP000598146">
    <property type="component" value="Unassembled WGS sequence"/>
</dbReference>
<comment type="catalytic activity">
    <reaction evidence="8">
        <text>L-seryl-[protein] + UTP = O-(5'-uridylyl)-L-seryl-[protein] + diphosphate</text>
        <dbReference type="Rhea" id="RHEA:64604"/>
        <dbReference type="Rhea" id="RHEA-COMP:9863"/>
        <dbReference type="Rhea" id="RHEA-COMP:16635"/>
        <dbReference type="ChEBI" id="CHEBI:29999"/>
        <dbReference type="ChEBI" id="CHEBI:33019"/>
        <dbReference type="ChEBI" id="CHEBI:46398"/>
        <dbReference type="ChEBI" id="CHEBI:156051"/>
    </reaction>
</comment>
<evidence type="ECO:0000256" key="7">
    <source>
        <dbReference type="ARBA" id="ARBA00022842"/>
    </source>
</evidence>
<feature type="binding site" evidence="8">
    <location>
        <position position="187"/>
    </location>
    <ligand>
        <name>ATP</name>
        <dbReference type="ChEBI" id="CHEBI:30616"/>
    </ligand>
</feature>
<organism evidence="10 11">
    <name type="scientific">Actinoplanes aureus</name>
    <dbReference type="NCBI Taxonomy" id="2792083"/>
    <lineage>
        <taxon>Bacteria</taxon>
        <taxon>Bacillati</taxon>
        <taxon>Actinomycetota</taxon>
        <taxon>Actinomycetes</taxon>
        <taxon>Micromonosporales</taxon>
        <taxon>Micromonosporaceae</taxon>
        <taxon>Actinoplanes</taxon>
    </lineage>
</organism>
<comment type="catalytic activity">
    <reaction evidence="8">
        <text>L-seryl-[protein] + ATP = 3-O-(5'-adenylyl)-L-seryl-[protein] + diphosphate</text>
        <dbReference type="Rhea" id="RHEA:58120"/>
        <dbReference type="Rhea" id="RHEA-COMP:9863"/>
        <dbReference type="Rhea" id="RHEA-COMP:15073"/>
        <dbReference type="ChEBI" id="CHEBI:29999"/>
        <dbReference type="ChEBI" id="CHEBI:30616"/>
        <dbReference type="ChEBI" id="CHEBI:33019"/>
        <dbReference type="ChEBI" id="CHEBI:142516"/>
        <dbReference type="EC" id="2.7.7.108"/>
    </reaction>
</comment>
<feature type="binding site" evidence="8">
    <location>
        <position position="320"/>
    </location>
    <ligand>
        <name>ATP</name>
        <dbReference type="ChEBI" id="CHEBI:30616"/>
    </ligand>
</feature>
<dbReference type="PANTHER" id="PTHR32057">
    <property type="entry name" value="PROTEIN ADENYLYLTRANSFERASE SELO, MITOCHONDRIAL"/>
    <property type="match status" value="1"/>
</dbReference>
<feature type="binding site" evidence="8">
    <location>
        <position position="154"/>
    </location>
    <ligand>
        <name>ATP</name>
        <dbReference type="ChEBI" id="CHEBI:30616"/>
    </ligand>
</feature>
<feature type="binding site" evidence="8">
    <location>
        <position position="155"/>
    </location>
    <ligand>
        <name>ATP</name>
        <dbReference type="ChEBI" id="CHEBI:30616"/>
    </ligand>
</feature>
<name>A0A931G519_9ACTN</name>
<comment type="catalytic activity">
    <reaction evidence="8">
        <text>L-tyrosyl-[protein] + UTP = O-(5'-uridylyl)-L-tyrosyl-[protein] + diphosphate</text>
        <dbReference type="Rhea" id="RHEA:83887"/>
        <dbReference type="Rhea" id="RHEA-COMP:10136"/>
        <dbReference type="Rhea" id="RHEA-COMP:20238"/>
        <dbReference type="ChEBI" id="CHEBI:33019"/>
        <dbReference type="ChEBI" id="CHEBI:46398"/>
        <dbReference type="ChEBI" id="CHEBI:46858"/>
        <dbReference type="ChEBI" id="CHEBI:90602"/>
    </reaction>
</comment>
<keyword evidence="11" id="KW-1185">Reference proteome</keyword>
<dbReference type="InterPro" id="IPR003846">
    <property type="entry name" value="SelO"/>
</dbReference>
<feature type="binding site" evidence="8">
    <location>
        <position position="245"/>
    </location>
    <ligand>
        <name>ATP</name>
        <dbReference type="ChEBI" id="CHEBI:30616"/>
    </ligand>
</feature>
<keyword evidence="3 8" id="KW-0548">Nucleotidyltransferase</keyword>
<feature type="binding site" evidence="8">
    <location>
        <position position="188"/>
    </location>
    <ligand>
        <name>ATP</name>
        <dbReference type="ChEBI" id="CHEBI:30616"/>
    </ligand>
</feature>
<dbReference type="NCBIfam" id="NF000658">
    <property type="entry name" value="PRK00029.1"/>
    <property type="match status" value="1"/>
</dbReference>
<keyword evidence="8" id="KW-0464">Manganese</keyword>
<gene>
    <name evidence="8" type="primary">ydiU</name>
    <name evidence="8" type="synonym">selO</name>
    <name evidence="10" type="ORF">I4J89_44400</name>
</gene>
<dbReference type="HAMAP" id="MF_00692">
    <property type="entry name" value="SelO"/>
    <property type="match status" value="1"/>
</dbReference>
<dbReference type="EC" id="2.7.7.-" evidence="8"/>
<reference evidence="10" key="1">
    <citation type="submission" date="2020-11" db="EMBL/GenBank/DDBJ databases">
        <title>Isolation and identification of active actinomycetes.</title>
        <authorList>
            <person name="Sun X."/>
        </authorList>
    </citation>
    <scope>NUCLEOTIDE SEQUENCE</scope>
    <source>
        <strain evidence="10">NEAU-A11</strain>
    </source>
</reference>
<dbReference type="PANTHER" id="PTHR32057:SF14">
    <property type="entry name" value="PROTEIN ADENYLYLTRANSFERASE SELO, MITOCHONDRIAL"/>
    <property type="match status" value="1"/>
</dbReference>
<comment type="catalytic activity">
    <reaction evidence="8">
        <text>L-histidyl-[protein] + UTP = N(tele)-(5'-uridylyl)-L-histidyl-[protein] + diphosphate</text>
        <dbReference type="Rhea" id="RHEA:83891"/>
        <dbReference type="Rhea" id="RHEA-COMP:9745"/>
        <dbReference type="Rhea" id="RHEA-COMP:20239"/>
        <dbReference type="ChEBI" id="CHEBI:29979"/>
        <dbReference type="ChEBI" id="CHEBI:33019"/>
        <dbReference type="ChEBI" id="CHEBI:46398"/>
        <dbReference type="ChEBI" id="CHEBI:233474"/>
    </reaction>
</comment>
<dbReference type="GO" id="GO:0070733">
    <property type="term" value="F:AMPylase activity"/>
    <property type="evidence" value="ECO:0007669"/>
    <property type="project" value="UniProtKB-EC"/>
</dbReference>
<feature type="binding site" evidence="8">
    <location>
        <position position="311"/>
    </location>
    <ligand>
        <name>Mg(2+)</name>
        <dbReference type="ChEBI" id="CHEBI:18420"/>
    </ligand>
</feature>
<comment type="cofactor">
    <cofactor evidence="8">
        <name>Mg(2+)</name>
        <dbReference type="ChEBI" id="CHEBI:18420"/>
    </cofactor>
    <cofactor evidence="8">
        <name>Mn(2+)</name>
        <dbReference type="ChEBI" id="CHEBI:29035"/>
    </cofactor>
</comment>
<keyword evidence="4 8" id="KW-0479">Metal-binding</keyword>
<feature type="binding site" evidence="8">
    <location>
        <position position="238"/>
    </location>
    <ligand>
        <name>ATP</name>
        <dbReference type="ChEBI" id="CHEBI:30616"/>
    </ligand>
</feature>
<feature type="region of interest" description="Disordered" evidence="9">
    <location>
        <begin position="1"/>
        <end position="60"/>
    </location>
</feature>
<comment type="caution">
    <text evidence="10">The sequence shown here is derived from an EMBL/GenBank/DDBJ whole genome shotgun (WGS) entry which is preliminary data.</text>
</comment>
<feature type="compositionally biased region" description="Low complexity" evidence="9">
    <location>
        <begin position="1"/>
        <end position="19"/>
    </location>
</feature>
<evidence type="ECO:0000256" key="1">
    <source>
        <dbReference type="ARBA" id="ARBA00009747"/>
    </source>
</evidence>
<evidence type="ECO:0000313" key="11">
    <source>
        <dbReference type="Proteomes" id="UP000598146"/>
    </source>
</evidence>
<comment type="function">
    <text evidence="8">Nucleotidyltransferase involved in the post-translational modification of proteins. It can catalyze the addition of adenosine monophosphate (AMP) or uridine monophosphate (UMP) to a protein, resulting in modifications known as AMPylation and UMPylation.</text>
</comment>
<evidence type="ECO:0000256" key="9">
    <source>
        <dbReference type="SAM" id="MobiDB-lite"/>
    </source>
</evidence>
<comment type="catalytic activity">
    <reaction evidence="8">
        <text>L-threonyl-[protein] + ATP = 3-O-(5'-adenylyl)-L-threonyl-[protein] + diphosphate</text>
        <dbReference type="Rhea" id="RHEA:54292"/>
        <dbReference type="Rhea" id="RHEA-COMP:11060"/>
        <dbReference type="Rhea" id="RHEA-COMP:13847"/>
        <dbReference type="ChEBI" id="CHEBI:30013"/>
        <dbReference type="ChEBI" id="CHEBI:30616"/>
        <dbReference type="ChEBI" id="CHEBI:33019"/>
        <dbReference type="ChEBI" id="CHEBI:138113"/>
        <dbReference type="EC" id="2.7.7.108"/>
    </reaction>
</comment>
<protein>
    <recommendedName>
        <fullName evidence="8">Protein nucleotidyltransferase YdiU</fullName>
        <ecNumber evidence="8">2.7.7.-</ecNumber>
    </recommendedName>
    <alternativeName>
        <fullName evidence="8">Protein adenylyltransferase YdiU</fullName>
        <ecNumber evidence="8">2.7.7.108</ecNumber>
    </alternativeName>
    <alternativeName>
        <fullName evidence="8">Protein uridylyltransferase YdiU</fullName>
        <ecNumber evidence="8">2.7.7.-</ecNumber>
    </alternativeName>
</protein>
<evidence type="ECO:0000256" key="2">
    <source>
        <dbReference type="ARBA" id="ARBA00022679"/>
    </source>
</evidence>
<dbReference type="GO" id="GO:0030145">
    <property type="term" value="F:manganese ion binding"/>
    <property type="evidence" value="ECO:0007669"/>
    <property type="project" value="UniProtKB-UniRule"/>
</dbReference>
<dbReference type="EC" id="2.7.7.108" evidence="8"/>
<feature type="active site" description="Proton acceptor" evidence="8">
    <location>
        <position position="310"/>
    </location>
</feature>
<evidence type="ECO:0000313" key="10">
    <source>
        <dbReference type="EMBL" id="MBG0568486.1"/>
    </source>
</evidence>
<evidence type="ECO:0000256" key="4">
    <source>
        <dbReference type="ARBA" id="ARBA00022723"/>
    </source>
</evidence>
<keyword evidence="6 8" id="KW-0067">ATP-binding</keyword>
<dbReference type="GO" id="GO:0000287">
    <property type="term" value="F:magnesium ion binding"/>
    <property type="evidence" value="ECO:0007669"/>
    <property type="project" value="UniProtKB-UniRule"/>
</dbReference>
<evidence type="ECO:0000256" key="5">
    <source>
        <dbReference type="ARBA" id="ARBA00022741"/>
    </source>
</evidence>
<dbReference type="GO" id="GO:0005524">
    <property type="term" value="F:ATP binding"/>
    <property type="evidence" value="ECO:0007669"/>
    <property type="project" value="UniProtKB-UniRule"/>
</dbReference>
<evidence type="ECO:0000256" key="6">
    <source>
        <dbReference type="ARBA" id="ARBA00022840"/>
    </source>
</evidence>
<evidence type="ECO:0000256" key="3">
    <source>
        <dbReference type="ARBA" id="ARBA00022695"/>
    </source>
</evidence>
<dbReference type="EMBL" id="JADQTO010000039">
    <property type="protein sequence ID" value="MBG0568486.1"/>
    <property type="molecule type" value="Genomic_DNA"/>
</dbReference>
<sequence>MTRAASTGRASGSGTASRCRASRRAHTAFQDSRAGALTRPSLSAPGGGRTGERRAPRSLGRVDIAAPPITFGNRFAQELPELTVSWRAEKFPEPRLLVLDETLARDLGLDPGWLASAEGVRLLIGESVPPGAQPVAQAYAGHQFGGYSPRLGDGRALLLGELTDSAGGLRDVHLKGSGRTPFARGGDGLAAVGPMLREYVISRAMHALGIPTTRSLAVIGTGGTVYRETALPGAVLVRVAASHLRVGSFQYARAIGDPDLLRRLADHAIARHHPDADSYLGLFEAVVTAQASLIARWMLVGFIHGVMNTDNMTISGETIDYGPCAFLDAFDPATVYSSIDHAGRYSYRNQPIIAEWNLARLAEALLPLIHDDKEQAVALATSALERFRPQYQQAWVSGMLAKLGLPADADGGELIDEMVAAMQAAKVDHTSFFRELAAAGRGSAPAPMADGWMARWRALGPDLDAMDRVNPIFIPRNHLVEEALAAATAGDLEPVNRLVEVVSAPFSERPGLERYAEPAPREFCDGFQTFCGT</sequence>
<accession>A0A931G519</accession>